<dbReference type="PANTHER" id="PTHR10515:SF0">
    <property type="entry name" value="THYMIDINE PHOSPHORYLASE"/>
    <property type="match status" value="1"/>
</dbReference>
<dbReference type="InterPro" id="IPR036320">
    <property type="entry name" value="Glycosyl_Trfase_fam3_N_dom_sf"/>
</dbReference>
<evidence type="ECO:0000256" key="4">
    <source>
        <dbReference type="HAMAP-Rule" id="MF_00703"/>
    </source>
</evidence>
<dbReference type="SUPFAM" id="SSF54680">
    <property type="entry name" value="Pyrimidine nucleoside phosphorylase C-terminal domain"/>
    <property type="match status" value="1"/>
</dbReference>
<dbReference type="Pfam" id="PF07831">
    <property type="entry name" value="PYNP_C"/>
    <property type="match status" value="1"/>
</dbReference>
<dbReference type="PROSITE" id="PS00647">
    <property type="entry name" value="THYMID_PHOSPHORYLASE"/>
    <property type="match status" value="1"/>
</dbReference>
<dbReference type="EC" id="2.4.2.4" evidence="4"/>
<evidence type="ECO:0000259" key="5">
    <source>
        <dbReference type="SMART" id="SM00941"/>
    </source>
</evidence>
<gene>
    <name evidence="6" type="ORF">Maes01_02299</name>
</gene>
<dbReference type="NCBIfam" id="NF003338">
    <property type="entry name" value="PRK04350.1"/>
    <property type="match status" value="1"/>
</dbReference>
<evidence type="ECO:0000313" key="7">
    <source>
        <dbReference type="Proteomes" id="UP001408594"/>
    </source>
</evidence>
<feature type="domain" description="Pyrimidine nucleoside phosphorylase C-terminal" evidence="5">
    <location>
        <begin position="430"/>
        <end position="497"/>
    </location>
</feature>
<name>A0ABP9WR76_9GAMM</name>
<reference evidence="6 7" key="1">
    <citation type="submission" date="2024-02" db="EMBL/GenBank/DDBJ databases">
        <title>Microbulbifer aestuariivivens NBRC 112533.</title>
        <authorList>
            <person name="Ichikawa N."/>
            <person name="Katano-Makiyama Y."/>
            <person name="Hidaka K."/>
        </authorList>
    </citation>
    <scope>NUCLEOTIDE SEQUENCE [LARGE SCALE GENOMIC DNA]</scope>
    <source>
        <strain evidence="6 7">NBRC 112533</strain>
    </source>
</reference>
<evidence type="ECO:0000256" key="2">
    <source>
        <dbReference type="ARBA" id="ARBA00022679"/>
    </source>
</evidence>
<dbReference type="InterPro" id="IPR035902">
    <property type="entry name" value="Nuc_phospho_transferase"/>
</dbReference>
<accession>A0ABP9WR76</accession>
<dbReference type="InterPro" id="IPR013466">
    <property type="entry name" value="Thymidine/AMP_Pase"/>
</dbReference>
<sequence>MRHTAPLNAHLMGIDTHEEPIVFMRSDCAICRAEGFTANTRLQVQAGERSLIATLNIVSNELLAEGLIGFSDSAWEFLQLADRQPVRVRHAPLVRSLGALRKKIYGHALNALEISAIIRDISGRQYSDIEIASFLTASAAGHLSAAEVTAMTRAMVGSGNQLQWPGAERIFDKHCIGGLPGNRTTPIVISIGSAAGLMIPKTSSRAITSPAGTADTMEVLTEVDLPLEKLREVVEHTGACLAAGGKVGLSPVDDLLIRIERALDLDSPGQLVASVLSKKIAAGSNHILIDMPVGPTAKLRSREEACELAGVFHQVAGALGIQLRCVITDGAQAIGNGIGPVEEARDVLAVLRNRADAPPDLAERSLFLAANLLSMASGEALDSTLPQAREILYSGLAWQQFRRICEAQGGLKTLGQAPHQSCLQAQRSGKLRSMDNRRLAQLAKLAGAPSSPLAGLRLHVKTGDSVIPGQPLATLFADTPGELAYARDYYHQNRDLFDIEATS</sequence>
<dbReference type="Gene3D" id="3.90.1170.30">
    <property type="entry name" value="Pyrimidine nucleoside phosphorylase-like, C-terminal domain"/>
    <property type="match status" value="1"/>
</dbReference>
<keyword evidence="2 4" id="KW-0808">Transferase</keyword>
<dbReference type="InterPro" id="IPR036566">
    <property type="entry name" value="PYNP-like_C_sf"/>
</dbReference>
<dbReference type="InterPro" id="IPR017872">
    <property type="entry name" value="Pyrmidine_PPase_CS"/>
</dbReference>
<dbReference type="Pfam" id="PF00591">
    <property type="entry name" value="Glycos_transf_3"/>
    <property type="match status" value="1"/>
</dbReference>
<organism evidence="6 7">
    <name type="scientific">Microbulbifer aestuariivivens</name>
    <dbReference type="NCBI Taxonomy" id="1908308"/>
    <lineage>
        <taxon>Bacteria</taxon>
        <taxon>Pseudomonadati</taxon>
        <taxon>Pseudomonadota</taxon>
        <taxon>Gammaproteobacteria</taxon>
        <taxon>Cellvibrionales</taxon>
        <taxon>Microbulbiferaceae</taxon>
        <taxon>Microbulbifer</taxon>
    </lineage>
</organism>
<dbReference type="Gene3D" id="3.40.1030.10">
    <property type="entry name" value="Nucleoside phosphorylase/phosphoribosyltransferase catalytic domain"/>
    <property type="match status" value="1"/>
</dbReference>
<keyword evidence="1 4" id="KW-0328">Glycosyltransferase</keyword>
<dbReference type="InterPro" id="IPR013102">
    <property type="entry name" value="PYNP_C"/>
</dbReference>
<dbReference type="InterPro" id="IPR000312">
    <property type="entry name" value="Glycosyl_Trfase_fam3"/>
</dbReference>
<comment type="caution">
    <text evidence="6">The sequence shown here is derived from an EMBL/GenBank/DDBJ whole genome shotgun (WGS) entry which is preliminary data.</text>
</comment>
<dbReference type="EMBL" id="BAABRT010000019">
    <property type="protein sequence ID" value="GAA5525727.1"/>
    <property type="molecule type" value="Genomic_DNA"/>
</dbReference>
<dbReference type="Proteomes" id="UP001408594">
    <property type="component" value="Unassembled WGS sequence"/>
</dbReference>
<dbReference type="InterPro" id="IPR028579">
    <property type="entry name" value="Thym_Pase_Put"/>
</dbReference>
<evidence type="ECO:0000256" key="3">
    <source>
        <dbReference type="ARBA" id="ARBA00048550"/>
    </source>
</evidence>
<dbReference type="HAMAP" id="MF_00703">
    <property type="entry name" value="Thymid_phosp_2"/>
    <property type="match status" value="1"/>
</dbReference>
<keyword evidence="7" id="KW-1185">Reference proteome</keyword>
<dbReference type="SUPFAM" id="SSF47648">
    <property type="entry name" value="Nucleoside phosphorylase/phosphoribosyltransferase N-terminal domain"/>
    <property type="match status" value="1"/>
</dbReference>
<dbReference type="InterPro" id="IPR017459">
    <property type="entry name" value="Glycosyl_Trfase_fam3_N_dom"/>
</dbReference>
<evidence type="ECO:0000256" key="1">
    <source>
        <dbReference type="ARBA" id="ARBA00022676"/>
    </source>
</evidence>
<dbReference type="Pfam" id="PF02885">
    <property type="entry name" value="Glycos_trans_3N"/>
    <property type="match status" value="1"/>
</dbReference>
<dbReference type="PANTHER" id="PTHR10515">
    <property type="entry name" value="THYMIDINE PHOSPHORYLASE"/>
    <property type="match status" value="1"/>
</dbReference>
<dbReference type="SUPFAM" id="SSF52418">
    <property type="entry name" value="Nucleoside phosphorylase/phosphoribosyltransferase catalytic domain"/>
    <property type="match status" value="1"/>
</dbReference>
<dbReference type="RefSeq" id="WP_345551662.1">
    <property type="nucleotide sequence ID" value="NZ_BAABRT010000019.1"/>
</dbReference>
<dbReference type="NCBIfam" id="TIGR02645">
    <property type="entry name" value="ARCH_P_rylase"/>
    <property type="match status" value="1"/>
</dbReference>
<comment type="similarity">
    <text evidence="4">Belongs to the thymidine/pyrimidine-nucleoside phosphorylase family. Type 2 subfamily.</text>
</comment>
<comment type="catalytic activity">
    <reaction evidence="3 4">
        <text>thymidine + phosphate = 2-deoxy-alpha-D-ribose 1-phosphate + thymine</text>
        <dbReference type="Rhea" id="RHEA:16037"/>
        <dbReference type="ChEBI" id="CHEBI:17748"/>
        <dbReference type="ChEBI" id="CHEBI:17821"/>
        <dbReference type="ChEBI" id="CHEBI:43474"/>
        <dbReference type="ChEBI" id="CHEBI:57259"/>
        <dbReference type="EC" id="2.4.2.4"/>
    </reaction>
</comment>
<dbReference type="InterPro" id="IPR000053">
    <property type="entry name" value="Thymidine/pyrmidine_PPase"/>
</dbReference>
<evidence type="ECO:0000313" key="6">
    <source>
        <dbReference type="EMBL" id="GAA5525727.1"/>
    </source>
</evidence>
<dbReference type="SMART" id="SM00941">
    <property type="entry name" value="PYNP_C"/>
    <property type="match status" value="1"/>
</dbReference>
<dbReference type="Gene3D" id="1.20.970.50">
    <property type="match status" value="1"/>
</dbReference>
<protein>
    <recommendedName>
        <fullName evidence="4">Putative thymidine phosphorylase</fullName>
        <ecNumber evidence="4">2.4.2.4</ecNumber>
    </recommendedName>
    <alternativeName>
        <fullName evidence="4">TdRPase</fullName>
    </alternativeName>
</protein>
<proteinExistence type="inferred from homology"/>